<proteinExistence type="predicted"/>
<dbReference type="RefSeq" id="WP_121048247.1">
    <property type="nucleotide sequence ID" value="NZ_AP018711.1"/>
</dbReference>
<dbReference type="Gene3D" id="2.60.120.10">
    <property type="entry name" value="Jelly Rolls"/>
    <property type="match status" value="1"/>
</dbReference>
<gene>
    <name evidence="3" type="ORF">DFR51_1340</name>
    <name evidence="2" type="ORF">SmB9_24150</name>
</gene>
<reference evidence="3 5" key="2">
    <citation type="submission" date="2018-10" db="EMBL/GenBank/DDBJ databases">
        <title>Genomic Encyclopedia of Type Strains, Phase IV (KMG-IV): sequencing the most valuable type-strain genomes for metagenomic binning, comparative biology and taxonomic classification.</title>
        <authorList>
            <person name="Goeker M."/>
        </authorList>
    </citation>
    <scope>NUCLEOTIDE SEQUENCE [LARGE SCALE GENOMIC DNA]</scope>
    <source>
        <strain evidence="3 5">DSM 19791</strain>
    </source>
</reference>
<dbReference type="EMBL" id="RBWX01000007">
    <property type="protein sequence ID" value="RKS91771.1"/>
    <property type="molecule type" value="Genomic_DNA"/>
</dbReference>
<protein>
    <submittedName>
        <fullName evidence="3">Cupin domain</fullName>
    </submittedName>
</protein>
<feature type="domain" description="Cupin type-2" evidence="1">
    <location>
        <begin position="43"/>
        <end position="108"/>
    </location>
</feature>
<evidence type="ECO:0000313" key="2">
    <source>
        <dbReference type="EMBL" id="BBE34757.1"/>
    </source>
</evidence>
<dbReference type="EMBL" id="AP018711">
    <property type="protein sequence ID" value="BBE34757.1"/>
    <property type="molecule type" value="Genomic_DNA"/>
</dbReference>
<reference evidence="2 4" key="1">
    <citation type="submission" date="2018-06" db="EMBL/GenBank/DDBJ databases">
        <title>Complete Genome Sequence of the Microcystin-Degrading Bacterium Sphingosinicella microcystinivorans Strain B-9.</title>
        <authorList>
            <person name="Jin H."/>
            <person name="Nishizawa T."/>
            <person name="Guo Y."/>
            <person name="Nishizawa A."/>
            <person name="Park H."/>
            <person name="Kato H."/>
            <person name="Tsuji K."/>
            <person name="Harada K."/>
        </authorList>
    </citation>
    <scope>NUCLEOTIDE SEQUENCE [LARGE SCALE GENOMIC DNA]</scope>
    <source>
        <strain evidence="2 4">B9</strain>
    </source>
</reference>
<keyword evidence="5" id="KW-1185">Reference proteome</keyword>
<dbReference type="CDD" id="cd20299">
    <property type="entry name" value="cupin_YP766765-like"/>
    <property type="match status" value="1"/>
</dbReference>
<dbReference type="Proteomes" id="UP000276029">
    <property type="component" value="Unassembled WGS sequence"/>
</dbReference>
<dbReference type="InterPro" id="IPR013096">
    <property type="entry name" value="Cupin_2"/>
</dbReference>
<dbReference type="Pfam" id="PF07883">
    <property type="entry name" value="Cupin_2"/>
    <property type="match status" value="1"/>
</dbReference>
<dbReference type="InterPro" id="IPR011051">
    <property type="entry name" value="RmlC_Cupin_sf"/>
</dbReference>
<evidence type="ECO:0000259" key="1">
    <source>
        <dbReference type="Pfam" id="PF07883"/>
    </source>
</evidence>
<dbReference type="AlphaFoldDB" id="A0AAD1D7G2"/>
<dbReference type="KEGG" id="smic:SmB9_24150"/>
<organism evidence="2 4">
    <name type="scientific">Sphingosinicella microcystinivorans</name>
    <dbReference type="NCBI Taxonomy" id="335406"/>
    <lineage>
        <taxon>Bacteria</taxon>
        <taxon>Pseudomonadati</taxon>
        <taxon>Pseudomonadota</taxon>
        <taxon>Alphaproteobacteria</taxon>
        <taxon>Sphingomonadales</taxon>
        <taxon>Sphingosinicellaceae</taxon>
        <taxon>Sphingosinicella</taxon>
    </lineage>
</organism>
<accession>A0AAD1D7G2</accession>
<evidence type="ECO:0000313" key="4">
    <source>
        <dbReference type="Proteomes" id="UP000275727"/>
    </source>
</evidence>
<dbReference type="SUPFAM" id="SSF51182">
    <property type="entry name" value="RmlC-like cupins"/>
    <property type="match status" value="1"/>
</dbReference>
<evidence type="ECO:0000313" key="3">
    <source>
        <dbReference type="EMBL" id="RKS91771.1"/>
    </source>
</evidence>
<dbReference type="InterPro" id="IPR014710">
    <property type="entry name" value="RmlC-like_jellyroll"/>
</dbReference>
<dbReference type="Proteomes" id="UP000275727">
    <property type="component" value="Chromosome"/>
</dbReference>
<evidence type="ECO:0000313" key="5">
    <source>
        <dbReference type="Proteomes" id="UP000276029"/>
    </source>
</evidence>
<name>A0AAD1D7G2_SPHMI</name>
<sequence>MEVTHLADAKAYVAPKHYDMRSLRLQGFEASGADFAWAGLSYFLPGGGAEMDAGPLGKIYVVLDGEITIELGSGEIQTLKALDSCFIPGGEARAVCNNGNTVATMLVVMPYPEKVQ</sequence>